<gene>
    <name evidence="2" type="ORF">BDU57DRAFT_351397</name>
</gene>
<feature type="chain" id="PRO_5025404936" description="AA1-like domain-containing protein" evidence="1">
    <location>
        <begin position="18"/>
        <end position="164"/>
    </location>
</feature>
<keyword evidence="1" id="KW-0732">Signal</keyword>
<evidence type="ECO:0000256" key="1">
    <source>
        <dbReference type="SAM" id="SignalP"/>
    </source>
</evidence>
<feature type="signal peptide" evidence="1">
    <location>
        <begin position="1"/>
        <end position="17"/>
    </location>
</feature>
<dbReference type="OrthoDB" id="3763539at2759"/>
<keyword evidence="3" id="KW-1185">Reference proteome</keyword>
<accession>A0A6A5QER8</accession>
<dbReference type="AlphaFoldDB" id="A0A6A5QER8"/>
<dbReference type="Proteomes" id="UP000800096">
    <property type="component" value="Unassembled WGS sequence"/>
</dbReference>
<proteinExistence type="predicted"/>
<name>A0A6A5QER8_AMPQU</name>
<organism evidence="2 3">
    <name type="scientific">Ampelomyces quisqualis</name>
    <name type="common">Powdery mildew agent</name>
    <dbReference type="NCBI Taxonomy" id="50730"/>
    <lineage>
        <taxon>Eukaryota</taxon>
        <taxon>Fungi</taxon>
        <taxon>Dikarya</taxon>
        <taxon>Ascomycota</taxon>
        <taxon>Pezizomycotina</taxon>
        <taxon>Dothideomycetes</taxon>
        <taxon>Pleosporomycetidae</taxon>
        <taxon>Pleosporales</taxon>
        <taxon>Pleosporineae</taxon>
        <taxon>Phaeosphaeriaceae</taxon>
        <taxon>Ampelomyces</taxon>
    </lineage>
</organism>
<evidence type="ECO:0008006" key="4">
    <source>
        <dbReference type="Google" id="ProtNLM"/>
    </source>
</evidence>
<reference evidence="2" key="1">
    <citation type="journal article" date="2020" name="Stud. Mycol.">
        <title>101 Dothideomycetes genomes: a test case for predicting lifestyles and emergence of pathogens.</title>
        <authorList>
            <person name="Haridas S."/>
            <person name="Albert R."/>
            <person name="Binder M."/>
            <person name="Bloem J."/>
            <person name="Labutti K."/>
            <person name="Salamov A."/>
            <person name="Andreopoulos B."/>
            <person name="Baker S."/>
            <person name="Barry K."/>
            <person name="Bills G."/>
            <person name="Bluhm B."/>
            <person name="Cannon C."/>
            <person name="Castanera R."/>
            <person name="Culley D."/>
            <person name="Daum C."/>
            <person name="Ezra D."/>
            <person name="Gonzalez J."/>
            <person name="Henrissat B."/>
            <person name="Kuo A."/>
            <person name="Liang C."/>
            <person name="Lipzen A."/>
            <person name="Lutzoni F."/>
            <person name="Magnuson J."/>
            <person name="Mondo S."/>
            <person name="Nolan M."/>
            <person name="Ohm R."/>
            <person name="Pangilinan J."/>
            <person name="Park H.-J."/>
            <person name="Ramirez L."/>
            <person name="Alfaro M."/>
            <person name="Sun H."/>
            <person name="Tritt A."/>
            <person name="Yoshinaga Y."/>
            <person name="Zwiers L.-H."/>
            <person name="Turgeon B."/>
            <person name="Goodwin S."/>
            <person name="Spatafora J."/>
            <person name="Crous P."/>
            <person name="Grigoriev I."/>
        </authorList>
    </citation>
    <scope>NUCLEOTIDE SEQUENCE</scope>
    <source>
        <strain evidence="2">HMLAC05119</strain>
    </source>
</reference>
<evidence type="ECO:0000313" key="2">
    <source>
        <dbReference type="EMBL" id="KAF1913320.1"/>
    </source>
</evidence>
<sequence length="164" mass="17707">MRFSTIVTLLLPTAILAAPTVLEARAAESCAPSSYTLSKFNLQTSDTVGKVNFEFKSQFANATAVKDAIIKGVTCQAEGPVLPNSGNVCGTEFGLQFDLRAPQDKAHYQITHSWHCNDALWMSGNDVTIDPLECSEADGLRTCTSPGPQTIVPQNVRLVCSRRC</sequence>
<dbReference type="EMBL" id="ML979139">
    <property type="protein sequence ID" value="KAF1913320.1"/>
    <property type="molecule type" value="Genomic_DNA"/>
</dbReference>
<protein>
    <recommendedName>
        <fullName evidence="4">AA1-like domain-containing protein</fullName>
    </recommendedName>
</protein>
<evidence type="ECO:0000313" key="3">
    <source>
        <dbReference type="Proteomes" id="UP000800096"/>
    </source>
</evidence>